<keyword evidence="4" id="KW-0175">Coiled coil</keyword>
<keyword evidence="5" id="KW-0539">Nucleus</keyword>
<sequence length="411" mass="45995">MARSKLKTALDNYRGRDIKLEKQRKKEKEARKRREGNKPHNGDNEEEDAGVELDGKAAANVNGKPKKGKANGVKAPAPADEPEWETEESEDENIDDDDDDMPERPAIDLSRLEDSDSEDSGDDDEQLDAEIQDEDEDDSEEAEEDEDDIPLSDIESLASEDKGDIMPHQRLTINNTAALTAAVKRIELPYSKLPFSEYMSVTSDEPIEINDVDDDLNRELAFYKQSLAAVNDARSKLKKEGVPFSRPADYFAEMVKSDEHMGKIKQKLIDDAAGKKAAAEARKQRDLKKFGKQVQVAKAQERAKEKRDTLEKINLLKRKRSGTALTTTKEEDLFDVELDSAAKSSDRRRGEVKPGVKRQKKNEKYGFGGKKRHAKSNDAISSADARGYSVKKMKGGGASKRPGKNRRAKMK</sequence>
<reference evidence="7" key="1">
    <citation type="journal article" date="2020" name="Stud. Mycol.">
        <title>101 Dothideomycetes genomes: a test case for predicting lifestyles and emergence of pathogens.</title>
        <authorList>
            <person name="Haridas S."/>
            <person name="Albert R."/>
            <person name="Binder M."/>
            <person name="Bloem J."/>
            <person name="Labutti K."/>
            <person name="Salamov A."/>
            <person name="Andreopoulos B."/>
            <person name="Baker S."/>
            <person name="Barry K."/>
            <person name="Bills G."/>
            <person name="Bluhm B."/>
            <person name="Cannon C."/>
            <person name="Castanera R."/>
            <person name="Culley D."/>
            <person name="Daum C."/>
            <person name="Ezra D."/>
            <person name="Gonzalez J."/>
            <person name="Henrissat B."/>
            <person name="Kuo A."/>
            <person name="Liang C."/>
            <person name="Lipzen A."/>
            <person name="Lutzoni F."/>
            <person name="Magnuson J."/>
            <person name="Mondo S."/>
            <person name="Nolan M."/>
            <person name="Ohm R."/>
            <person name="Pangilinan J."/>
            <person name="Park H.-J."/>
            <person name="Ramirez L."/>
            <person name="Alfaro M."/>
            <person name="Sun H."/>
            <person name="Tritt A."/>
            <person name="Yoshinaga Y."/>
            <person name="Zwiers L.-H."/>
            <person name="Turgeon B."/>
            <person name="Goodwin S."/>
            <person name="Spatafora J."/>
            <person name="Crous P."/>
            <person name="Grigoriev I."/>
        </authorList>
    </citation>
    <scope>NUCLEOTIDE SEQUENCE</scope>
    <source>
        <strain evidence="7">CBS 122368</strain>
    </source>
</reference>
<feature type="region of interest" description="Disordered" evidence="6">
    <location>
        <begin position="340"/>
        <end position="411"/>
    </location>
</feature>
<dbReference type="PANTHER" id="PTHR13028">
    <property type="entry name" value="RRNA PROCESSING PROTEIN EBNA1-BINDING PROTEIN-RELATED"/>
    <property type="match status" value="1"/>
</dbReference>
<evidence type="ECO:0000313" key="8">
    <source>
        <dbReference type="Proteomes" id="UP000800094"/>
    </source>
</evidence>
<evidence type="ECO:0000256" key="4">
    <source>
        <dbReference type="ARBA" id="ARBA00023054"/>
    </source>
</evidence>
<evidence type="ECO:0000256" key="2">
    <source>
        <dbReference type="ARBA" id="ARBA00007336"/>
    </source>
</evidence>
<dbReference type="Pfam" id="PF05890">
    <property type="entry name" value="Ebp2"/>
    <property type="match status" value="1"/>
</dbReference>
<dbReference type="GO" id="GO:0006364">
    <property type="term" value="P:rRNA processing"/>
    <property type="evidence" value="ECO:0007669"/>
    <property type="project" value="TreeGrafter"/>
</dbReference>
<feature type="compositionally biased region" description="Acidic residues" evidence="6">
    <location>
        <begin position="115"/>
        <end position="150"/>
    </location>
</feature>
<evidence type="ECO:0000256" key="5">
    <source>
        <dbReference type="ARBA" id="ARBA00023242"/>
    </source>
</evidence>
<dbReference type="GO" id="GO:0005730">
    <property type="term" value="C:nucleolus"/>
    <property type="evidence" value="ECO:0007669"/>
    <property type="project" value="UniProtKB-SubCell"/>
</dbReference>
<dbReference type="GeneID" id="54578997"/>
<feature type="compositionally biased region" description="Basic and acidic residues" evidence="6">
    <location>
        <begin position="13"/>
        <end position="43"/>
    </location>
</feature>
<dbReference type="PANTHER" id="PTHR13028:SF0">
    <property type="entry name" value="RRNA-PROCESSING PROTEIN EBP2-RELATED"/>
    <property type="match status" value="1"/>
</dbReference>
<proteinExistence type="inferred from homology"/>
<dbReference type="InterPro" id="IPR008610">
    <property type="entry name" value="Ebp2"/>
</dbReference>
<feature type="compositionally biased region" description="Basic and acidic residues" evidence="6">
    <location>
        <begin position="102"/>
        <end position="114"/>
    </location>
</feature>
<dbReference type="GO" id="GO:0042273">
    <property type="term" value="P:ribosomal large subunit biogenesis"/>
    <property type="evidence" value="ECO:0007669"/>
    <property type="project" value="TreeGrafter"/>
</dbReference>
<protein>
    <submittedName>
        <fullName evidence="7">Ebp2-domain-containing protein</fullName>
    </submittedName>
</protein>
<gene>
    <name evidence="7" type="ORF">BU26DRAFT_479416</name>
</gene>
<organism evidence="7 8">
    <name type="scientific">Trematosphaeria pertusa</name>
    <dbReference type="NCBI Taxonomy" id="390896"/>
    <lineage>
        <taxon>Eukaryota</taxon>
        <taxon>Fungi</taxon>
        <taxon>Dikarya</taxon>
        <taxon>Ascomycota</taxon>
        <taxon>Pezizomycotina</taxon>
        <taxon>Dothideomycetes</taxon>
        <taxon>Pleosporomycetidae</taxon>
        <taxon>Pleosporales</taxon>
        <taxon>Massarineae</taxon>
        <taxon>Trematosphaeriaceae</taxon>
        <taxon>Trematosphaeria</taxon>
    </lineage>
</organism>
<dbReference type="Proteomes" id="UP000800094">
    <property type="component" value="Unassembled WGS sequence"/>
</dbReference>
<keyword evidence="8" id="KW-1185">Reference proteome</keyword>
<dbReference type="GO" id="GO:0034399">
    <property type="term" value="C:nuclear periphery"/>
    <property type="evidence" value="ECO:0007669"/>
    <property type="project" value="TreeGrafter"/>
</dbReference>
<dbReference type="EMBL" id="ML987192">
    <property type="protein sequence ID" value="KAF2251997.1"/>
    <property type="molecule type" value="Genomic_DNA"/>
</dbReference>
<feature type="compositionally biased region" description="Basic residues" evidence="6">
    <location>
        <begin position="401"/>
        <end position="411"/>
    </location>
</feature>
<evidence type="ECO:0000256" key="1">
    <source>
        <dbReference type="ARBA" id="ARBA00004604"/>
    </source>
</evidence>
<dbReference type="RefSeq" id="XP_033687001.1">
    <property type="nucleotide sequence ID" value="XM_033825667.1"/>
</dbReference>
<comment type="similarity">
    <text evidence="2">Belongs to the EBP2 family.</text>
</comment>
<comment type="subcellular location">
    <subcellularLocation>
        <location evidence="1">Nucleus</location>
        <location evidence="1">Nucleolus</location>
    </subcellularLocation>
</comment>
<dbReference type="AlphaFoldDB" id="A0A6A6IP49"/>
<evidence type="ECO:0000256" key="3">
    <source>
        <dbReference type="ARBA" id="ARBA00022517"/>
    </source>
</evidence>
<evidence type="ECO:0000313" key="7">
    <source>
        <dbReference type="EMBL" id="KAF2251997.1"/>
    </source>
</evidence>
<name>A0A6A6IP49_9PLEO</name>
<feature type="compositionally biased region" description="Basic and acidic residues" evidence="6">
    <location>
        <begin position="344"/>
        <end position="354"/>
    </location>
</feature>
<evidence type="ECO:0000256" key="6">
    <source>
        <dbReference type="SAM" id="MobiDB-lite"/>
    </source>
</evidence>
<dbReference type="OrthoDB" id="443772at2759"/>
<accession>A0A6A6IP49</accession>
<feature type="compositionally biased region" description="Acidic residues" evidence="6">
    <location>
        <begin position="80"/>
        <end position="101"/>
    </location>
</feature>
<feature type="region of interest" description="Disordered" evidence="6">
    <location>
        <begin position="1"/>
        <end position="168"/>
    </location>
</feature>
<keyword evidence="3" id="KW-0690">Ribosome biogenesis</keyword>
<dbReference type="GO" id="GO:0030687">
    <property type="term" value="C:preribosome, large subunit precursor"/>
    <property type="evidence" value="ECO:0007669"/>
    <property type="project" value="TreeGrafter"/>
</dbReference>